<dbReference type="Pfam" id="PF00873">
    <property type="entry name" value="ACR_tran"/>
    <property type="match status" value="1"/>
</dbReference>
<gene>
    <name evidence="9" type="primary">bepE_3</name>
    <name evidence="9" type="ORF">OPDIPICF_03667</name>
</gene>
<dbReference type="Proteomes" id="UP000441399">
    <property type="component" value="Unassembled WGS sequence"/>
</dbReference>
<keyword evidence="2" id="KW-0813">Transport</keyword>
<proteinExistence type="predicted"/>
<comment type="subcellular location">
    <subcellularLocation>
        <location evidence="1">Cell inner membrane</location>
        <topology evidence="1">Multi-pass membrane protein</topology>
    </subcellularLocation>
</comment>
<dbReference type="Gene3D" id="3.30.2090.10">
    <property type="entry name" value="Multidrug efflux transporter AcrB TolC docking domain, DN and DC subdomains"/>
    <property type="match status" value="2"/>
</dbReference>
<evidence type="ECO:0000256" key="1">
    <source>
        <dbReference type="ARBA" id="ARBA00004429"/>
    </source>
</evidence>
<sequence length="1033" mass="112972">MKSLRLFIERPVFATVVNILVILVGAVAFTKLAIREYPNIDVPVVSVTTAYSGASAYIMESQVTDVLEESLSGIDGIDFISSKSKEGVSEISVHFILSRHADAAASDVRDRVARVRTLLPDEIKEPVIAKVEADATPFMYLAITSKTLKPADLNEYVEKNVKDVLQTIPGVAEIRILGERRHAMRVWLKKDRMAAFNVTVSDIENAIREQNIELPAGLIESADREFSVYPKTALLTEPDFRNIIVRADDYQVLLSDVANVVLGVEDDRSFVRYNGETAIGIGVVKQATANPLTVAREVHSRVDKIKEKLPAGMAIAVPHDSSVFIEGSIDAVWSTLVEAFVLVLLVIFLFLQSARATFIPMAAIPVSLIGAFIFMLGMGFTINTLTLLALVLAIGLVVDDAIVMLENIYRHLEQGKTPFQAAVDGAQEIGFPVVAMTLTLAAVFAPVAFSEGRTGKLFVEFALTLTGAVLVSGFVALTLSPMLCSQFLKPVKAGTHPQGIRWLSGFDRLVDGTRNVYLKLLNPLLTHRWIGWLLLLVCLLVSLSLMPIGLFKNPVIQPLADELSPVEDRGYFFTIAIAPEGSTPDFVSRAMRGKEQVYENIDEVRGYFVVAGYPDSTQGISFVPLTSYGERERHSTEVAMDAMKGFFMIPDIMAFAMPPQSLGSGSSTPISVMLQTSGDYESLMDIGNQLVARMQQNPGMNQVRLDLRINKPELQVTIDRQKAADLGIPVQEISRTLETMLGSREVTRFKDGNEQYQVIVQMSDAQRNEPSHLKDIYLRTDNDQMVALTNLINIEQTTTANALPHFNKYRAAQITAGVNPGYSLGQAVEFMETELAEISPETNLGFMDTTREYLQSGDTLVFAMMLALVFIYLVLAAQFESFTDPFIILTSVLPAFVGALLALKWSGGSLNIYSKIGLITLVGLITKHGILMVEFANQTMLEGASKLEAIRAAATTRYRPIWMTAAATVLGAIPLAVATGPGAETRHEIGWVIVGGLSLGTVLTLLIVPVVFVSLSRGRKADLAVERVENEAI</sequence>
<feature type="transmembrane region" description="Helical" evidence="8">
    <location>
        <begin position="860"/>
        <end position="879"/>
    </location>
</feature>
<organism evidence="9 10">
    <name type="scientific">BD1-7 clade bacterium</name>
    <dbReference type="NCBI Taxonomy" id="2029982"/>
    <lineage>
        <taxon>Bacteria</taxon>
        <taxon>Pseudomonadati</taxon>
        <taxon>Pseudomonadota</taxon>
        <taxon>Gammaproteobacteria</taxon>
        <taxon>Cellvibrionales</taxon>
        <taxon>Spongiibacteraceae</taxon>
        <taxon>BD1-7 clade</taxon>
    </lineage>
</organism>
<dbReference type="EMBL" id="CACSIO010000062">
    <property type="protein sequence ID" value="CAA0125863.1"/>
    <property type="molecule type" value="Genomic_DNA"/>
</dbReference>
<dbReference type="Gene3D" id="1.20.1640.10">
    <property type="entry name" value="Multidrug efflux transporter AcrB transmembrane domain"/>
    <property type="match status" value="2"/>
</dbReference>
<feature type="transmembrane region" description="Helical" evidence="8">
    <location>
        <begin position="958"/>
        <end position="977"/>
    </location>
</feature>
<evidence type="ECO:0000256" key="6">
    <source>
        <dbReference type="ARBA" id="ARBA00022989"/>
    </source>
</evidence>
<evidence type="ECO:0000256" key="5">
    <source>
        <dbReference type="ARBA" id="ARBA00022692"/>
    </source>
</evidence>
<dbReference type="GO" id="GO:0005886">
    <property type="term" value="C:plasma membrane"/>
    <property type="evidence" value="ECO:0007669"/>
    <property type="project" value="UniProtKB-SubCell"/>
</dbReference>
<dbReference type="Gene3D" id="3.30.70.1430">
    <property type="entry name" value="Multidrug efflux transporter AcrB pore domain"/>
    <property type="match status" value="2"/>
</dbReference>
<dbReference type="FunFam" id="1.20.1640.10:FF:000001">
    <property type="entry name" value="Efflux pump membrane transporter"/>
    <property type="match status" value="1"/>
</dbReference>
<dbReference type="SUPFAM" id="SSF82866">
    <property type="entry name" value="Multidrug efflux transporter AcrB transmembrane domain"/>
    <property type="match status" value="2"/>
</dbReference>
<dbReference type="AlphaFoldDB" id="A0A5S9R059"/>
<keyword evidence="5 8" id="KW-0812">Transmembrane</keyword>
<feature type="transmembrane region" description="Helical" evidence="8">
    <location>
        <begin position="989"/>
        <end position="1013"/>
    </location>
</feature>
<evidence type="ECO:0000256" key="8">
    <source>
        <dbReference type="SAM" id="Phobius"/>
    </source>
</evidence>
<accession>A0A5S9R059</accession>
<protein>
    <submittedName>
        <fullName evidence="9">Efflux pump membrane transporter BepE</fullName>
    </submittedName>
</protein>
<name>A0A5S9R059_9GAMM</name>
<feature type="transmembrane region" description="Helical" evidence="8">
    <location>
        <begin position="12"/>
        <end position="34"/>
    </location>
</feature>
<keyword evidence="10" id="KW-1185">Reference proteome</keyword>
<evidence type="ECO:0000256" key="2">
    <source>
        <dbReference type="ARBA" id="ARBA00022448"/>
    </source>
</evidence>
<evidence type="ECO:0000256" key="4">
    <source>
        <dbReference type="ARBA" id="ARBA00022519"/>
    </source>
</evidence>
<dbReference type="SUPFAM" id="SSF82714">
    <property type="entry name" value="Multidrug efflux transporter AcrB TolC docking domain, DN and DC subdomains"/>
    <property type="match status" value="2"/>
</dbReference>
<evidence type="ECO:0000256" key="7">
    <source>
        <dbReference type="ARBA" id="ARBA00023136"/>
    </source>
</evidence>
<keyword evidence="3" id="KW-1003">Cell membrane</keyword>
<dbReference type="GO" id="GO:0042910">
    <property type="term" value="F:xenobiotic transmembrane transporter activity"/>
    <property type="evidence" value="ECO:0007669"/>
    <property type="project" value="TreeGrafter"/>
</dbReference>
<dbReference type="Gene3D" id="3.30.70.1440">
    <property type="entry name" value="Multidrug efflux transporter AcrB pore domain"/>
    <property type="match status" value="1"/>
</dbReference>
<evidence type="ECO:0000313" key="10">
    <source>
        <dbReference type="Proteomes" id="UP000441399"/>
    </source>
</evidence>
<evidence type="ECO:0000313" key="9">
    <source>
        <dbReference type="EMBL" id="CAA0125863.1"/>
    </source>
</evidence>
<feature type="transmembrane region" description="Helical" evidence="8">
    <location>
        <begin position="429"/>
        <end position="449"/>
    </location>
</feature>
<feature type="transmembrane region" description="Helical" evidence="8">
    <location>
        <begin position="461"/>
        <end position="479"/>
    </location>
</feature>
<dbReference type="Gene3D" id="3.30.70.1320">
    <property type="entry name" value="Multidrug efflux transporter AcrB pore domain like"/>
    <property type="match status" value="1"/>
</dbReference>
<feature type="transmembrane region" description="Helical" evidence="8">
    <location>
        <begin position="358"/>
        <end position="382"/>
    </location>
</feature>
<dbReference type="OrthoDB" id="9757904at2"/>
<evidence type="ECO:0000256" key="3">
    <source>
        <dbReference type="ARBA" id="ARBA00022475"/>
    </source>
</evidence>
<reference evidence="9 10" key="1">
    <citation type="submission" date="2019-11" db="EMBL/GenBank/DDBJ databases">
        <authorList>
            <person name="Holert J."/>
        </authorList>
    </citation>
    <scope>NUCLEOTIDE SEQUENCE [LARGE SCALE GENOMIC DNA]</scope>
    <source>
        <strain evidence="9">SB11_3</strain>
    </source>
</reference>
<feature type="transmembrane region" description="Helical" evidence="8">
    <location>
        <begin position="529"/>
        <end position="551"/>
    </location>
</feature>
<feature type="transmembrane region" description="Helical" evidence="8">
    <location>
        <begin position="331"/>
        <end position="351"/>
    </location>
</feature>
<dbReference type="PANTHER" id="PTHR32063">
    <property type="match status" value="1"/>
</dbReference>
<dbReference type="PANTHER" id="PTHR32063:SF14">
    <property type="entry name" value="BLL4319 PROTEIN"/>
    <property type="match status" value="1"/>
</dbReference>
<keyword evidence="6 8" id="KW-1133">Transmembrane helix</keyword>
<keyword evidence="4" id="KW-0997">Cell inner membrane</keyword>
<feature type="transmembrane region" description="Helical" evidence="8">
    <location>
        <begin position="886"/>
        <end position="906"/>
    </location>
</feature>
<dbReference type="InterPro" id="IPR027463">
    <property type="entry name" value="AcrB_DN_DC_subdom"/>
</dbReference>
<dbReference type="InterPro" id="IPR001036">
    <property type="entry name" value="Acrflvin-R"/>
</dbReference>
<keyword evidence="7 8" id="KW-0472">Membrane</keyword>
<dbReference type="SUPFAM" id="SSF82693">
    <property type="entry name" value="Multidrug efflux transporter AcrB pore domain, PN1, PN2, PC1 and PC2 subdomains"/>
    <property type="match status" value="3"/>
</dbReference>
<dbReference type="PRINTS" id="PR00702">
    <property type="entry name" value="ACRIFLAVINRP"/>
</dbReference>